<sequence length="90" mass="9525">MANSNMQGMDTEHAREVSGQMDQHAGQVAGVCAALLQRVTATSWIGPDKDRITDDIGSSFLPNANAACESINEQAGYLRAKADEQDAVSS</sequence>
<accession>A0ABP9Q0D5</accession>
<evidence type="ECO:0000256" key="1">
    <source>
        <dbReference type="SAM" id="MobiDB-lite"/>
    </source>
</evidence>
<gene>
    <name evidence="2" type="ORF">GCM10023340_38000</name>
</gene>
<comment type="caution">
    <text evidence="2">The sequence shown here is derived from an EMBL/GenBank/DDBJ whole genome shotgun (WGS) entry which is preliminary data.</text>
</comment>
<keyword evidence="3" id="KW-1185">Reference proteome</keyword>
<organism evidence="2 3">
    <name type="scientific">Nocardioides marinquilinus</name>
    <dbReference type="NCBI Taxonomy" id="1210400"/>
    <lineage>
        <taxon>Bacteria</taxon>
        <taxon>Bacillati</taxon>
        <taxon>Actinomycetota</taxon>
        <taxon>Actinomycetes</taxon>
        <taxon>Propionibacteriales</taxon>
        <taxon>Nocardioidaceae</taxon>
        <taxon>Nocardioides</taxon>
    </lineage>
</organism>
<dbReference type="EMBL" id="BAABKG010000005">
    <property type="protein sequence ID" value="GAA5154444.1"/>
    <property type="molecule type" value="Genomic_DNA"/>
</dbReference>
<dbReference type="RefSeq" id="WP_345462413.1">
    <property type="nucleotide sequence ID" value="NZ_BAABKG010000005.1"/>
</dbReference>
<dbReference type="Proteomes" id="UP001500221">
    <property type="component" value="Unassembled WGS sequence"/>
</dbReference>
<protein>
    <recommendedName>
        <fullName evidence="4">WXG100 family type VII secretion target</fullName>
    </recommendedName>
</protein>
<evidence type="ECO:0008006" key="4">
    <source>
        <dbReference type="Google" id="ProtNLM"/>
    </source>
</evidence>
<feature type="region of interest" description="Disordered" evidence="1">
    <location>
        <begin position="1"/>
        <end position="21"/>
    </location>
</feature>
<evidence type="ECO:0000313" key="2">
    <source>
        <dbReference type="EMBL" id="GAA5154444.1"/>
    </source>
</evidence>
<name>A0ABP9Q0D5_9ACTN</name>
<proteinExistence type="predicted"/>
<evidence type="ECO:0000313" key="3">
    <source>
        <dbReference type="Proteomes" id="UP001500221"/>
    </source>
</evidence>
<reference evidence="3" key="1">
    <citation type="journal article" date="2019" name="Int. J. Syst. Evol. Microbiol.">
        <title>The Global Catalogue of Microorganisms (GCM) 10K type strain sequencing project: providing services to taxonomists for standard genome sequencing and annotation.</title>
        <authorList>
            <consortium name="The Broad Institute Genomics Platform"/>
            <consortium name="The Broad Institute Genome Sequencing Center for Infectious Disease"/>
            <person name="Wu L."/>
            <person name="Ma J."/>
        </authorList>
    </citation>
    <scope>NUCLEOTIDE SEQUENCE [LARGE SCALE GENOMIC DNA]</scope>
    <source>
        <strain evidence="3">JCM 18459</strain>
    </source>
</reference>